<reference evidence="1 2" key="1">
    <citation type="submission" date="2021-06" db="EMBL/GenBank/DDBJ databases">
        <authorList>
            <person name="Palmer J.M."/>
        </authorList>
    </citation>
    <scope>NUCLEOTIDE SEQUENCE [LARGE SCALE GENOMIC DNA]</scope>
    <source>
        <strain evidence="1 2">AS_MEX2019</strain>
        <tissue evidence="1">Muscle</tissue>
    </source>
</reference>
<accession>A0ABV1A075</accession>
<protein>
    <submittedName>
        <fullName evidence="1">Uncharacterized protein</fullName>
    </submittedName>
</protein>
<keyword evidence="2" id="KW-1185">Reference proteome</keyword>
<sequence>MCKDLDKEVQSMTQCDGPPSCSQNVMDLLLTYWCQRTPHSFRGLVDPMPRQICCGNKEGPTHYYAGGHNVCARSVYFQGVPNISPIGSCRKIHRLNFEASLLVRQDSKNGINHHNS</sequence>
<evidence type="ECO:0000313" key="1">
    <source>
        <dbReference type="EMBL" id="MEQ2311492.1"/>
    </source>
</evidence>
<dbReference type="EMBL" id="JAHRIP010076965">
    <property type="protein sequence ID" value="MEQ2311492.1"/>
    <property type="molecule type" value="Genomic_DNA"/>
</dbReference>
<gene>
    <name evidence="1" type="ORF">AMECASPLE_020606</name>
</gene>
<organism evidence="1 2">
    <name type="scientific">Ameca splendens</name>
    <dbReference type="NCBI Taxonomy" id="208324"/>
    <lineage>
        <taxon>Eukaryota</taxon>
        <taxon>Metazoa</taxon>
        <taxon>Chordata</taxon>
        <taxon>Craniata</taxon>
        <taxon>Vertebrata</taxon>
        <taxon>Euteleostomi</taxon>
        <taxon>Actinopterygii</taxon>
        <taxon>Neopterygii</taxon>
        <taxon>Teleostei</taxon>
        <taxon>Neoteleostei</taxon>
        <taxon>Acanthomorphata</taxon>
        <taxon>Ovalentaria</taxon>
        <taxon>Atherinomorphae</taxon>
        <taxon>Cyprinodontiformes</taxon>
        <taxon>Goodeidae</taxon>
        <taxon>Ameca</taxon>
    </lineage>
</organism>
<dbReference type="Proteomes" id="UP001469553">
    <property type="component" value="Unassembled WGS sequence"/>
</dbReference>
<comment type="caution">
    <text evidence="1">The sequence shown here is derived from an EMBL/GenBank/DDBJ whole genome shotgun (WGS) entry which is preliminary data.</text>
</comment>
<evidence type="ECO:0000313" key="2">
    <source>
        <dbReference type="Proteomes" id="UP001469553"/>
    </source>
</evidence>
<proteinExistence type="predicted"/>
<name>A0ABV1A075_9TELE</name>